<evidence type="ECO:0000313" key="2">
    <source>
        <dbReference type="EMBL" id="SMX44444.1"/>
    </source>
</evidence>
<reference evidence="2 3" key="1">
    <citation type="submission" date="2017-05" db="EMBL/GenBank/DDBJ databases">
        <authorList>
            <person name="Song R."/>
            <person name="Chenine A.L."/>
            <person name="Ruprecht R.M."/>
        </authorList>
    </citation>
    <scope>NUCLEOTIDE SEQUENCE [LARGE SCALE GENOMIC DNA]</scope>
    <source>
        <strain evidence="2 3">CECT 8898</strain>
    </source>
</reference>
<gene>
    <name evidence="2" type="ORF">MAA8898_02986</name>
</gene>
<sequence length="251" mass="26078">MVDLLRARAGFETGDGTLTVAGQSFAARVADGVPDAPATPATTAAETLARFGTAQPAADGPRTPWRRSPSTLGACAALPAGALETLRLGDGVAETRSGSATARGTAWHLAFRVLAGRPDLAGRIAAATGLPDAAIAQIAAQARALTAWLADRGYDDLHFELPLQETSADGSETNAILDCLAEGPDGLLIIDHKSGPCPDPEARFAAYQPQLAAYAAMVHRRWPDKKINGLAIHWMSEGTLSLARLPVEVLA</sequence>
<dbReference type="Pfam" id="PF12705">
    <property type="entry name" value="PDDEXK_1"/>
    <property type="match status" value="1"/>
</dbReference>
<keyword evidence="3" id="KW-1185">Reference proteome</keyword>
<name>A0A238KNL6_9RHOB</name>
<dbReference type="InterPro" id="IPR038726">
    <property type="entry name" value="PDDEXK_AddAB-type"/>
</dbReference>
<dbReference type="Proteomes" id="UP000207598">
    <property type="component" value="Unassembled WGS sequence"/>
</dbReference>
<feature type="domain" description="PD-(D/E)XK endonuclease-like" evidence="1">
    <location>
        <begin position="92"/>
        <end position="225"/>
    </location>
</feature>
<proteinExistence type="predicted"/>
<organism evidence="2 3">
    <name type="scientific">Maliponia aquimaris</name>
    <dbReference type="NCBI Taxonomy" id="1673631"/>
    <lineage>
        <taxon>Bacteria</taxon>
        <taxon>Pseudomonadati</taxon>
        <taxon>Pseudomonadota</taxon>
        <taxon>Alphaproteobacteria</taxon>
        <taxon>Rhodobacterales</taxon>
        <taxon>Paracoccaceae</taxon>
        <taxon>Maliponia</taxon>
    </lineage>
</organism>
<dbReference type="InterPro" id="IPR011604">
    <property type="entry name" value="PDDEXK-like_dom_sf"/>
</dbReference>
<protein>
    <submittedName>
        <fullName evidence="2">PD-(D/E)XK nuclease superfamily protein</fullName>
    </submittedName>
</protein>
<evidence type="ECO:0000313" key="3">
    <source>
        <dbReference type="Proteomes" id="UP000207598"/>
    </source>
</evidence>
<dbReference type="EMBL" id="FXYF01000008">
    <property type="protein sequence ID" value="SMX44444.1"/>
    <property type="molecule type" value="Genomic_DNA"/>
</dbReference>
<dbReference type="AlphaFoldDB" id="A0A238KNL6"/>
<evidence type="ECO:0000259" key="1">
    <source>
        <dbReference type="Pfam" id="PF12705"/>
    </source>
</evidence>
<accession>A0A238KNL6</accession>
<dbReference type="Gene3D" id="3.90.320.10">
    <property type="match status" value="1"/>
</dbReference>